<dbReference type="Proteomes" id="UP000605986">
    <property type="component" value="Unassembled WGS sequence"/>
</dbReference>
<organism evidence="2 3">
    <name type="scientific">Fusarium austroafricanum</name>
    <dbReference type="NCBI Taxonomy" id="2364996"/>
    <lineage>
        <taxon>Eukaryota</taxon>
        <taxon>Fungi</taxon>
        <taxon>Dikarya</taxon>
        <taxon>Ascomycota</taxon>
        <taxon>Pezizomycotina</taxon>
        <taxon>Sordariomycetes</taxon>
        <taxon>Hypocreomycetidae</taxon>
        <taxon>Hypocreales</taxon>
        <taxon>Nectriaceae</taxon>
        <taxon>Fusarium</taxon>
        <taxon>Fusarium concolor species complex</taxon>
    </lineage>
</organism>
<evidence type="ECO:0000313" key="3">
    <source>
        <dbReference type="Proteomes" id="UP000605986"/>
    </source>
</evidence>
<proteinExistence type="predicted"/>
<sequence length="115" mass="13331">MNTDSVNKVDVLKEEPIANDVMVSRDAKNTPMDKEVDRPTPKSLSAHAHQDDGIADENKGDKTDDEEENRRRVWWESYRKLIEEYPEPKNVPLASTLPSEANENLDEYDYTIRIR</sequence>
<feature type="region of interest" description="Disordered" evidence="1">
    <location>
        <begin position="1"/>
        <end position="70"/>
    </location>
</feature>
<dbReference type="AlphaFoldDB" id="A0A8H4K7K1"/>
<protein>
    <submittedName>
        <fullName evidence="2">Uncharacterized protein</fullName>
    </submittedName>
</protein>
<feature type="compositionally biased region" description="Basic and acidic residues" evidence="1">
    <location>
        <begin position="48"/>
        <end position="70"/>
    </location>
</feature>
<comment type="caution">
    <text evidence="2">The sequence shown here is derived from an EMBL/GenBank/DDBJ whole genome shotgun (WGS) entry which is preliminary data.</text>
</comment>
<evidence type="ECO:0000256" key="1">
    <source>
        <dbReference type="SAM" id="MobiDB-lite"/>
    </source>
</evidence>
<keyword evidence="3" id="KW-1185">Reference proteome</keyword>
<evidence type="ECO:0000313" key="2">
    <source>
        <dbReference type="EMBL" id="KAF4446155.1"/>
    </source>
</evidence>
<gene>
    <name evidence="2" type="ORF">F53441_10131</name>
</gene>
<name>A0A8H4K7K1_9HYPO</name>
<accession>A0A8H4K7K1</accession>
<reference evidence="2" key="1">
    <citation type="submission" date="2020-01" db="EMBL/GenBank/DDBJ databases">
        <title>Identification and distribution of gene clusters putatively required for synthesis of sphingolipid metabolism inhibitors in phylogenetically diverse species of the filamentous fungus Fusarium.</title>
        <authorList>
            <person name="Kim H.-S."/>
            <person name="Busman M."/>
            <person name="Brown D.W."/>
            <person name="Divon H."/>
            <person name="Uhlig S."/>
            <person name="Proctor R.H."/>
        </authorList>
    </citation>
    <scope>NUCLEOTIDE SEQUENCE</scope>
    <source>
        <strain evidence="2">NRRL 53441</strain>
    </source>
</reference>
<feature type="compositionally biased region" description="Basic and acidic residues" evidence="1">
    <location>
        <begin position="23"/>
        <end position="40"/>
    </location>
</feature>
<dbReference type="EMBL" id="JAADJG010000472">
    <property type="protein sequence ID" value="KAF4446155.1"/>
    <property type="molecule type" value="Genomic_DNA"/>
</dbReference>